<name>A0A3M7P7G8_BRAPC</name>
<comment type="caution">
    <text evidence="1">The sequence shown here is derived from an EMBL/GenBank/DDBJ whole genome shotgun (WGS) entry which is preliminary data.</text>
</comment>
<evidence type="ECO:0000313" key="1">
    <source>
        <dbReference type="EMBL" id="RMZ94740.1"/>
    </source>
</evidence>
<reference evidence="1 2" key="1">
    <citation type="journal article" date="2018" name="Sci. Rep.">
        <title>Genomic signatures of local adaptation to the degree of environmental predictability in rotifers.</title>
        <authorList>
            <person name="Franch-Gras L."/>
            <person name="Hahn C."/>
            <person name="Garcia-Roger E.M."/>
            <person name="Carmona M.J."/>
            <person name="Serra M."/>
            <person name="Gomez A."/>
        </authorList>
    </citation>
    <scope>NUCLEOTIDE SEQUENCE [LARGE SCALE GENOMIC DNA]</scope>
    <source>
        <strain evidence="1">HYR1</strain>
    </source>
</reference>
<dbReference type="Proteomes" id="UP000276133">
    <property type="component" value="Unassembled WGS sequence"/>
</dbReference>
<keyword evidence="2" id="KW-1185">Reference proteome</keyword>
<feature type="non-terminal residue" evidence="1">
    <location>
        <position position="1"/>
    </location>
</feature>
<protein>
    <submittedName>
        <fullName evidence="1">Uncharacterized protein</fullName>
    </submittedName>
</protein>
<dbReference type="AlphaFoldDB" id="A0A3M7P7G8"/>
<accession>A0A3M7P7G8</accession>
<sequence>CLQNFVKTKNNSKSQLKILAFVEIFLEINKSSKDSIWDSKKFLLRRLTNSFSILDKRIENSLKMSLENFKLSIKKTLSPTLNIS</sequence>
<gene>
    <name evidence="1" type="ORF">BpHYR1_036916</name>
</gene>
<dbReference type="EMBL" id="REGN01012838">
    <property type="protein sequence ID" value="RMZ94740.1"/>
    <property type="molecule type" value="Genomic_DNA"/>
</dbReference>
<organism evidence="1 2">
    <name type="scientific">Brachionus plicatilis</name>
    <name type="common">Marine rotifer</name>
    <name type="synonym">Brachionus muelleri</name>
    <dbReference type="NCBI Taxonomy" id="10195"/>
    <lineage>
        <taxon>Eukaryota</taxon>
        <taxon>Metazoa</taxon>
        <taxon>Spiralia</taxon>
        <taxon>Gnathifera</taxon>
        <taxon>Rotifera</taxon>
        <taxon>Eurotatoria</taxon>
        <taxon>Monogononta</taxon>
        <taxon>Pseudotrocha</taxon>
        <taxon>Ploima</taxon>
        <taxon>Brachionidae</taxon>
        <taxon>Brachionus</taxon>
    </lineage>
</organism>
<proteinExistence type="predicted"/>
<evidence type="ECO:0000313" key="2">
    <source>
        <dbReference type="Proteomes" id="UP000276133"/>
    </source>
</evidence>